<dbReference type="InterPro" id="IPR041164">
    <property type="entry name" value="LDcluster4"/>
</dbReference>
<name>A0A7Z0DAV7_9ACTN</name>
<evidence type="ECO:0000313" key="1">
    <source>
        <dbReference type="EMBL" id="NYI72220.1"/>
    </source>
</evidence>
<protein>
    <submittedName>
        <fullName evidence="1">Putative Rossmann-fold nucleotide-binding protein</fullName>
    </submittedName>
</protein>
<reference evidence="1 2" key="1">
    <citation type="submission" date="2020-07" db="EMBL/GenBank/DDBJ databases">
        <title>Sequencing the genomes of 1000 actinobacteria strains.</title>
        <authorList>
            <person name="Klenk H.-P."/>
        </authorList>
    </citation>
    <scope>NUCLEOTIDE SEQUENCE [LARGE SCALE GENOMIC DNA]</scope>
    <source>
        <strain evidence="1 2">DSM 103164</strain>
    </source>
</reference>
<dbReference type="Gene3D" id="3.40.50.450">
    <property type="match status" value="1"/>
</dbReference>
<dbReference type="Proteomes" id="UP000527616">
    <property type="component" value="Unassembled WGS sequence"/>
</dbReference>
<organism evidence="1 2">
    <name type="scientific">Naumannella cuiyingiana</name>
    <dbReference type="NCBI Taxonomy" id="1347891"/>
    <lineage>
        <taxon>Bacteria</taxon>
        <taxon>Bacillati</taxon>
        <taxon>Actinomycetota</taxon>
        <taxon>Actinomycetes</taxon>
        <taxon>Propionibacteriales</taxon>
        <taxon>Propionibacteriaceae</taxon>
        <taxon>Naumannella</taxon>
    </lineage>
</organism>
<keyword evidence="2" id="KW-1185">Reference proteome</keyword>
<dbReference type="GO" id="GO:0005829">
    <property type="term" value="C:cytosol"/>
    <property type="evidence" value="ECO:0007669"/>
    <property type="project" value="TreeGrafter"/>
</dbReference>
<dbReference type="Pfam" id="PF18306">
    <property type="entry name" value="LDcluster4"/>
    <property type="match status" value="1"/>
</dbReference>
<gene>
    <name evidence="1" type="ORF">GGQ54_002780</name>
</gene>
<dbReference type="PANTHER" id="PTHR43393:SF3">
    <property type="entry name" value="LYSINE DECARBOXYLASE-LIKE PROTEIN"/>
    <property type="match status" value="1"/>
</dbReference>
<dbReference type="PANTHER" id="PTHR43393">
    <property type="entry name" value="CYTOKININ RIBOSIDE 5'-MONOPHOSPHATE PHOSPHORIBOHYDROLASE"/>
    <property type="match status" value="1"/>
</dbReference>
<comment type="caution">
    <text evidence="1">The sequence shown here is derived from an EMBL/GenBank/DDBJ whole genome shotgun (WGS) entry which is preliminary data.</text>
</comment>
<proteinExistence type="predicted"/>
<dbReference type="EMBL" id="JACBZS010000001">
    <property type="protein sequence ID" value="NYI72220.1"/>
    <property type="molecule type" value="Genomic_DNA"/>
</dbReference>
<dbReference type="SUPFAM" id="SSF102405">
    <property type="entry name" value="MCP/YpsA-like"/>
    <property type="match status" value="1"/>
</dbReference>
<sequence>MTRRTLEIESLAQLDDHLARIASLAGCYLQGLDLTGRATLAGVEVAGAVFLGCRFDPGADDDLRARGGLIFPALPGVPFDPYRNALYAARELYDTAAYADSLDARSYAWRQGHVPEPGIDDTLAMALHDHSIGDALADALRPYPARDLIGIMGGHAIRRDEPAYREAAELGRELTRAGRLVLTGGGPGAMEAANLGALLAPREDDALTQACAMLAQVPDFRPSIEDWAGAAFAVLDRFGGPDAGASVGIPTWFYGHEPPNVFATMIAKYFSNALREDTLLTRSRGGIACLPGAAGTVQEIFAATTENYYAPDPELIAPMVLIGVEHWTERLPAWQLLTALGRDRPMGAYLHLAPDAAAAGRALLG</sequence>
<accession>A0A7Z0DAV7</accession>
<dbReference type="RefSeq" id="WP_179445945.1">
    <property type="nucleotide sequence ID" value="NZ_JACBZS010000001.1"/>
</dbReference>
<evidence type="ECO:0000313" key="2">
    <source>
        <dbReference type="Proteomes" id="UP000527616"/>
    </source>
</evidence>
<dbReference type="InterPro" id="IPR052341">
    <property type="entry name" value="LOG_family_nucleotidases"/>
</dbReference>
<dbReference type="AlphaFoldDB" id="A0A7Z0DAV7"/>